<name>A0ABV0X380_9TELE</name>
<keyword evidence="3" id="KW-1185">Reference proteome</keyword>
<sequence>MWPISDPESEGQRLVSSGNNQSENAATGTILTSSEDEFNQGKIYSPSSFLDMPYLFRFRPFYFPKCFKSSFGVTLHSDRKVFSCTSEILISQTTTSHRCIVSDNR</sequence>
<evidence type="ECO:0000313" key="3">
    <source>
        <dbReference type="Proteomes" id="UP001444071"/>
    </source>
</evidence>
<feature type="compositionally biased region" description="Polar residues" evidence="1">
    <location>
        <begin position="14"/>
        <end position="33"/>
    </location>
</feature>
<evidence type="ECO:0000313" key="2">
    <source>
        <dbReference type="EMBL" id="MEQ2275578.1"/>
    </source>
</evidence>
<proteinExistence type="predicted"/>
<feature type="region of interest" description="Disordered" evidence="1">
    <location>
        <begin position="1"/>
        <end position="33"/>
    </location>
</feature>
<comment type="caution">
    <text evidence="2">The sequence shown here is derived from an EMBL/GenBank/DDBJ whole genome shotgun (WGS) entry which is preliminary data.</text>
</comment>
<gene>
    <name evidence="2" type="ORF">XENORESO_005725</name>
</gene>
<organism evidence="2 3">
    <name type="scientific">Xenotaenia resolanae</name>
    <dbReference type="NCBI Taxonomy" id="208358"/>
    <lineage>
        <taxon>Eukaryota</taxon>
        <taxon>Metazoa</taxon>
        <taxon>Chordata</taxon>
        <taxon>Craniata</taxon>
        <taxon>Vertebrata</taxon>
        <taxon>Euteleostomi</taxon>
        <taxon>Actinopterygii</taxon>
        <taxon>Neopterygii</taxon>
        <taxon>Teleostei</taxon>
        <taxon>Neoteleostei</taxon>
        <taxon>Acanthomorphata</taxon>
        <taxon>Ovalentaria</taxon>
        <taxon>Atherinomorphae</taxon>
        <taxon>Cyprinodontiformes</taxon>
        <taxon>Goodeidae</taxon>
        <taxon>Xenotaenia</taxon>
    </lineage>
</organism>
<dbReference type="EMBL" id="JAHRIM010082106">
    <property type="protein sequence ID" value="MEQ2275578.1"/>
    <property type="molecule type" value="Genomic_DNA"/>
</dbReference>
<dbReference type="Proteomes" id="UP001444071">
    <property type="component" value="Unassembled WGS sequence"/>
</dbReference>
<evidence type="ECO:0000256" key="1">
    <source>
        <dbReference type="SAM" id="MobiDB-lite"/>
    </source>
</evidence>
<protein>
    <submittedName>
        <fullName evidence="2">Uncharacterized protein</fullName>
    </submittedName>
</protein>
<accession>A0ABV0X380</accession>
<reference evidence="2 3" key="1">
    <citation type="submission" date="2021-06" db="EMBL/GenBank/DDBJ databases">
        <authorList>
            <person name="Palmer J.M."/>
        </authorList>
    </citation>
    <scope>NUCLEOTIDE SEQUENCE [LARGE SCALE GENOMIC DNA]</scope>
    <source>
        <strain evidence="2 3">XR_2019</strain>
        <tissue evidence="2">Muscle</tissue>
    </source>
</reference>